<comment type="caution">
    <text evidence="2">The sequence shown here is derived from an EMBL/GenBank/DDBJ whole genome shotgun (WGS) entry which is preliminary data.</text>
</comment>
<accession>A0AAN6ZEH5</accession>
<dbReference type="EMBL" id="MU853407">
    <property type="protein sequence ID" value="KAK4134903.1"/>
    <property type="molecule type" value="Genomic_DNA"/>
</dbReference>
<reference evidence="2" key="1">
    <citation type="journal article" date="2023" name="Mol. Phylogenet. Evol.">
        <title>Genome-scale phylogeny and comparative genomics of the fungal order Sordariales.</title>
        <authorList>
            <person name="Hensen N."/>
            <person name="Bonometti L."/>
            <person name="Westerberg I."/>
            <person name="Brannstrom I.O."/>
            <person name="Guillou S."/>
            <person name="Cros-Aarteil S."/>
            <person name="Calhoun S."/>
            <person name="Haridas S."/>
            <person name="Kuo A."/>
            <person name="Mondo S."/>
            <person name="Pangilinan J."/>
            <person name="Riley R."/>
            <person name="LaButti K."/>
            <person name="Andreopoulos B."/>
            <person name="Lipzen A."/>
            <person name="Chen C."/>
            <person name="Yan M."/>
            <person name="Daum C."/>
            <person name="Ng V."/>
            <person name="Clum A."/>
            <person name="Steindorff A."/>
            <person name="Ohm R.A."/>
            <person name="Martin F."/>
            <person name="Silar P."/>
            <person name="Natvig D.O."/>
            <person name="Lalanne C."/>
            <person name="Gautier V."/>
            <person name="Ament-Velasquez S.L."/>
            <person name="Kruys A."/>
            <person name="Hutchinson M.I."/>
            <person name="Powell A.J."/>
            <person name="Barry K."/>
            <person name="Miller A.N."/>
            <person name="Grigoriev I.V."/>
            <person name="Debuchy R."/>
            <person name="Gladieux P."/>
            <person name="Hiltunen Thoren M."/>
            <person name="Johannesson H."/>
        </authorList>
    </citation>
    <scope>NUCLEOTIDE SEQUENCE</scope>
    <source>
        <strain evidence="2">CBS 123565</strain>
    </source>
</reference>
<evidence type="ECO:0000313" key="2">
    <source>
        <dbReference type="EMBL" id="KAK4134903.1"/>
    </source>
</evidence>
<reference evidence="2" key="2">
    <citation type="submission" date="2023-05" db="EMBL/GenBank/DDBJ databases">
        <authorList>
            <consortium name="Lawrence Berkeley National Laboratory"/>
            <person name="Steindorff A."/>
            <person name="Hensen N."/>
            <person name="Bonometti L."/>
            <person name="Westerberg I."/>
            <person name="Brannstrom I.O."/>
            <person name="Guillou S."/>
            <person name="Cros-Aarteil S."/>
            <person name="Calhoun S."/>
            <person name="Haridas S."/>
            <person name="Kuo A."/>
            <person name="Mondo S."/>
            <person name="Pangilinan J."/>
            <person name="Riley R."/>
            <person name="Labutti K."/>
            <person name="Andreopoulos B."/>
            <person name="Lipzen A."/>
            <person name="Chen C."/>
            <person name="Yanf M."/>
            <person name="Daum C."/>
            <person name="Ng V."/>
            <person name="Clum A."/>
            <person name="Ohm R."/>
            <person name="Martin F."/>
            <person name="Silar P."/>
            <person name="Natvig D."/>
            <person name="Lalanne C."/>
            <person name="Gautier V."/>
            <person name="Ament-Velasquez S.L."/>
            <person name="Kruys A."/>
            <person name="Hutchinson M.I."/>
            <person name="Powell A.J."/>
            <person name="Barry K."/>
            <person name="Miller A.N."/>
            <person name="Grigoriev I.V."/>
            <person name="Debuchy R."/>
            <person name="Gladieux P."/>
            <person name="Thoren M.H."/>
            <person name="Johannesson H."/>
        </authorList>
    </citation>
    <scope>NUCLEOTIDE SEQUENCE</scope>
    <source>
        <strain evidence="2">CBS 123565</strain>
    </source>
</reference>
<dbReference type="PANTHER" id="PTHR42090:SF1">
    <property type="match status" value="1"/>
</dbReference>
<dbReference type="PANTHER" id="PTHR42090">
    <property type="match status" value="1"/>
</dbReference>
<protein>
    <submittedName>
        <fullName evidence="2">Uncharacterized protein</fullName>
    </submittedName>
</protein>
<feature type="compositionally biased region" description="Polar residues" evidence="1">
    <location>
        <begin position="96"/>
        <end position="112"/>
    </location>
</feature>
<evidence type="ECO:0000313" key="3">
    <source>
        <dbReference type="Proteomes" id="UP001304895"/>
    </source>
</evidence>
<gene>
    <name evidence="2" type="ORF">BT67DRAFT_441339</name>
</gene>
<dbReference type="AlphaFoldDB" id="A0AAN6ZEH5"/>
<evidence type="ECO:0000256" key="1">
    <source>
        <dbReference type="SAM" id="MobiDB-lite"/>
    </source>
</evidence>
<name>A0AAN6ZEH5_9PEZI</name>
<feature type="compositionally biased region" description="Basic and acidic residues" evidence="1">
    <location>
        <begin position="85"/>
        <end position="95"/>
    </location>
</feature>
<feature type="compositionally biased region" description="Basic and acidic residues" evidence="1">
    <location>
        <begin position="113"/>
        <end position="129"/>
    </location>
</feature>
<sequence>MASLRTPIAAPPLLFRAQALRPGATRLAGRSIPATRQYHPTAPRASYKDDQDRQSVKPRSSEGTMSGTVNDVVDKKDASFNPKKTAPEDEKESAARESNGNPLEASGANQEFSKPKAPEAAGDRSEKKKSGGHRGKKQGKVDTM</sequence>
<dbReference type="Proteomes" id="UP001304895">
    <property type="component" value="Unassembled WGS sequence"/>
</dbReference>
<organism evidence="2 3">
    <name type="scientific">Trichocladium antarcticum</name>
    <dbReference type="NCBI Taxonomy" id="1450529"/>
    <lineage>
        <taxon>Eukaryota</taxon>
        <taxon>Fungi</taxon>
        <taxon>Dikarya</taxon>
        <taxon>Ascomycota</taxon>
        <taxon>Pezizomycotina</taxon>
        <taxon>Sordariomycetes</taxon>
        <taxon>Sordariomycetidae</taxon>
        <taxon>Sordariales</taxon>
        <taxon>Chaetomiaceae</taxon>
        <taxon>Trichocladium</taxon>
    </lineage>
</organism>
<feature type="compositionally biased region" description="Basic and acidic residues" evidence="1">
    <location>
        <begin position="46"/>
        <end position="55"/>
    </location>
</feature>
<keyword evidence="3" id="KW-1185">Reference proteome</keyword>
<feature type="region of interest" description="Disordered" evidence="1">
    <location>
        <begin position="22"/>
        <end position="144"/>
    </location>
</feature>
<feature type="compositionally biased region" description="Polar residues" evidence="1">
    <location>
        <begin position="57"/>
        <end position="69"/>
    </location>
</feature>
<proteinExistence type="predicted"/>